<evidence type="ECO:0000256" key="1">
    <source>
        <dbReference type="SAM" id="MobiDB-lite"/>
    </source>
</evidence>
<name>A0AA39TXQ7_ARMTA</name>
<feature type="region of interest" description="Disordered" evidence="1">
    <location>
        <begin position="257"/>
        <end position="363"/>
    </location>
</feature>
<feature type="region of interest" description="Disordered" evidence="1">
    <location>
        <begin position="501"/>
        <end position="542"/>
    </location>
</feature>
<dbReference type="GeneID" id="85362442"/>
<feature type="region of interest" description="Disordered" evidence="1">
    <location>
        <begin position="211"/>
        <end position="234"/>
    </location>
</feature>
<proteinExistence type="predicted"/>
<dbReference type="RefSeq" id="XP_060339216.1">
    <property type="nucleotide sequence ID" value="XM_060478894.1"/>
</dbReference>
<comment type="caution">
    <text evidence="2">The sequence shown here is derived from an EMBL/GenBank/DDBJ whole genome shotgun (WGS) entry which is preliminary data.</text>
</comment>
<dbReference type="EMBL" id="JAUEPS010000001">
    <property type="protein sequence ID" value="KAK0469423.1"/>
    <property type="molecule type" value="Genomic_DNA"/>
</dbReference>
<sequence length="542" mass="57549">MAPFQSATHQSDSPEAVAEASLIVVGEILPSRFWVDKVGGWKKEFGALRGAKFSLALGEPQDPAFATDWANAVGRLNSTISQLSGPGSKSENVRSCIQTENHSTQIRFSAPVFEPLEPGTTVLDSLIQRWSVDPEHQEALNALKTGFRVTPLRVFDIDDNPVRAENMVGLLKGALAEVHFSIRHWNIQRAGQVPQQSFSCTINQICVLKRAPPPPPSPYKGSSRPYRPVPIQPGPAPLLPAAELPVNAAASASVEVDPLSPIPNRCDNLSTEAEPRTPTPTSTSRRAMGFGTRLNFIQLPTPPTDTTPPGVGVSASHVLGNHNISPTRSQPQHTRPIPVDSPGQENIPIPMVTAPSTGTSDSAVFADPRRRAMTLEQIGARTGRGDLFTRDFDLSVPIRPQGVQLEEETSGAPNAIAGADGNDLPEVVLGGESATRTASTNTKVGVMDVLENTDEALATGSHPPSPEVPLQEATVPLHPVVALANATSEGGNGQNGLITIRLPAKKQPQGVTKEGGPRSAAKRKADSDADGWPVMRQRTAAT</sequence>
<organism evidence="2 3">
    <name type="scientific">Armillaria tabescens</name>
    <name type="common">Ringless honey mushroom</name>
    <name type="synonym">Agaricus tabescens</name>
    <dbReference type="NCBI Taxonomy" id="1929756"/>
    <lineage>
        <taxon>Eukaryota</taxon>
        <taxon>Fungi</taxon>
        <taxon>Dikarya</taxon>
        <taxon>Basidiomycota</taxon>
        <taxon>Agaricomycotina</taxon>
        <taxon>Agaricomycetes</taxon>
        <taxon>Agaricomycetidae</taxon>
        <taxon>Agaricales</taxon>
        <taxon>Marasmiineae</taxon>
        <taxon>Physalacriaceae</taxon>
        <taxon>Desarmillaria</taxon>
    </lineage>
</organism>
<reference evidence="2" key="1">
    <citation type="submission" date="2023-06" db="EMBL/GenBank/DDBJ databases">
        <authorList>
            <consortium name="Lawrence Berkeley National Laboratory"/>
            <person name="Ahrendt S."/>
            <person name="Sahu N."/>
            <person name="Indic B."/>
            <person name="Wong-Bajracharya J."/>
            <person name="Merenyi Z."/>
            <person name="Ke H.-M."/>
            <person name="Monk M."/>
            <person name="Kocsube S."/>
            <person name="Drula E."/>
            <person name="Lipzen A."/>
            <person name="Balint B."/>
            <person name="Henrissat B."/>
            <person name="Andreopoulos B."/>
            <person name="Martin F.M."/>
            <person name="Harder C.B."/>
            <person name="Rigling D."/>
            <person name="Ford K.L."/>
            <person name="Foster G.D."/>
            <person name="Pangilinan J."/>
            <person name="Papanicolaou A."/>
            <person name="Barry K."/>
            <person name="LaButti K."/>
            <person name="Viragh M."/>
            <person name="Koriabine M."/>
            <person name="Yan M."/>
            <person name="Riley R."/>
            <person name="Champramary S."/>
            <person name="Plett K.L."/>
            <person name="Tsai I.J."/>
            <person name="Slot J."/>
            <person name="Sipos G."/>
            <person name="Plett J."/>
            <person name="Nagy L.G."/>
            <person name="Grigoriev I.V."/>
        </authorList>
    </citation>
    <scope>NUCLEOTIDE SEQUENCE</scope>
    <source>
        <strain evidence="2">CCBAS 213</strain>
    </source>
</reference>
<dbReference type="Proteomes" id="UP001175211">
    <property type="component" value="Unassembled WGS sequence"/>
</dbReference>
<keyword evidence="3" id="KW-1185">Reference proteome</keyword>
<dbReference type="AlphaFoldDB" id="A0AA39TXQ7"/>
<accession>A0AA39TXQ7</accession>
<feature type="compositionally biased region" description="Polar residues" evidence="1">
    <location>
        <begin position="322"/>
        <end position="333"/>
    </location>
</feature>
<gene>
    <name evidence="2" type="ORF">EV420DRAFT_1659747</name>
</gene>
<evidence type="ECO:0000313" key="3">
    <source>
        <dbReference type="Proteomes" id="UP001175211"/>
    </source>
</evidence>
<protein>
    <submittedName>
        <fullName evidence="2">Uncharacterized protein</fullName>
    </submittedName>
</protein>
<evidence type="ECO:0000313" key="2">
    <source>
        <dbReference type="EMBL" id="KAK0469423.1"/>
    </source>
</evidence>